<feature type="chain" id="PRO_5040951127" description="Lipoprotein" evidence="1">
    <location>
        <begin position="33"/>
        <end position="169"/>
    </location>
</feature>
<evidence type="ECO:0008006" key="4">
    <source>
        <dbReference type="Google" id="ProtNLM"/>
    </source>
</evidence>
<evidence type="ECO:0000256" key="1">
    <source>
        <dbReference type="SAM" id="SignalP"/>
    </source>
</evidence>
<sequence>MIRLFRMQTAACRLPGLGVVSALALVACSEGATGPGAAGDAEPAVEIGTLTADDIRGTDLPGELACAFDIDDTPQPVMLVRANVMDEEFSEGVIKVDGRVEPVRSQTPGGFNALLDGETLAGGGLTVDVIVTGEPETAGEESPPMPARLVYVGDNGARMVVEGEWRCGP</sequence>
<dbReference type="RefSeq" id="WP_271187164.1">
    <property type="nucleotide sequence ID" value="NZ_BSFE01000006.1"/>
</dbReference>
<gene>
    <name evidence="2" type="ORF">GCM10017621_23110</name>
</gene>
<organism evidence="2 3">
    <name type="scientific">Maricaulis virginensis</name>
    <dbReference type="NCBI Taxonomy" id="144022"/>
    <lineage>
        <taxon>Bacteria</taxon>
        <taxon>Pseudomonadati</taxon>
        <taxon>Pseudomonadota</taxon>
        <taxon>Alphaproteobacteria</taxon>
        <taxon>Maricaulales</taxon>
        <taxon>Maricaulaceae</taxon>
        <taxon>Maricaulis</taxon>
    </lineage>
</organism>
<comment type="caution">
    <text evidence="2">The sequence shown here is derived from an EMBL/GenBank/DDBJ whole genome shotgun (WGS) entry which is preliminary data.</text>
</comment>
<reference evidence="2" key="2">
    <citation type="submission" date="2023-01" db="EMBL/GenBank/DDBJ databases">
        <authorList>
            <person name="Sun Q."/>
            <person name="Evtushenko L."/>
        </authorList>
    </citation>
    <scope>NUCLEOTIDE SEQUENCE</scope>
    <source>
        <strain evidence="2">VKM B-1513</strain>
    </source>
</reference>
<keyword evidence="3" id="KW-1185">Reference proteome</keyword>
<accession>A0A9W6IM34</accession>
<proteinExistence type="predicted"/>
<dbReference type="Proteomes" id="UP001143486">
    <property type="component" value="Unassembled WGS sequence"/>
</dbReference>
<feature type="signal peptide" evidence="1">
    <location>
        <begin position="1"/>
        <end position="32"/>
    </location>
</feature>
<dbReference type="PROSITE" id="PS51257">
    <property type="entry name" value="PROKAR_LIPOPROTEIN"/>
    <property type="match status" value="1"/>
</dbReference>
<evidence type="ECO:0000313" key="2">
    <source>
        <dbReference type="EMBL" id="GLK52803.1"/>
    </source>
</evidence>
<name>A0A9W6IM34_9PROT</name>
<keyword evidence="1" id="KW-0732">Signal</keyword>
<reference evidence="2" key="1">
    <citation type="journal article" date="2014" name="Int. J. Syst. Evol. Microbiol.">
        <title>Complete genome sequence of Corynebacterium casei LMG S-19264T (=DSM 44701T), isolated from a smear-ripened cheese.</title>
        <authorList>
            <consortium name="US DOE Joint Genome Institute (JGI-PGF)"/>
            <person name="Walter F."/>
            <person name="Albersmeier A."/>
            <person name="Kalinowski J."/>
            <person name="Ruckert C."/>
        </authorList>
    </citation>
    <scope>NUCLEOTIDE SEQUENCE</scope>
    <source>
        <strain evidence="2">VKM B-1513</strain>
    </source>
</reference>
<dbReference type="EMBL" id="BSFE01000006">
    <property type="protein sequence ID" value="GLK52803.1"/>
    <property type="molecule type" value="Genomic_DNA"/>
</dbReference>
<protein>
    <recommendedName>
        <fullName evidence="4">Lipoprotein</fullName>
    </recommendedName>
</protein>
<evidence type="ECO:0000313" key="3">
    <source>
        <dbReference type="Proteomes" id="UP001143486"/>
    </source>
</evidence>
<dbReference type="AlphaFoldDB" id="A0A9W6IM34"/>